<accession>A0A075WD03</accession>
<evidence type="ECO:0000259" key="1">
    <source>
        <dbReference type="Pfam" id="PF08241"/>
    </source>
</evidence>
<dbReference type="GO" id="GO:0008757">
    <property type="term" value="F:S-adenosylmethionine-dependent methyltransferase activity"/>
    <property type="evidence" value="ECO:0007669"/>
    <property type="project" value="InterPro"/>
</dbReference>
<dbReference type="Gene3D" id="3.40.50.150">
    <property type="entry name" value="Vaccinia Virus protein VP39"/>
    <property type="match status" value="1"/>
</dbReference>
<dbReference type="SUPFAM" id="SSF53335">
    <property type="entry name" value="S-adenosyl-L-methionine-dependent methyltransferases"/>
    <property type="match status" value="1"/>
</dbReference>
<organism evidence="2 3">
    <name type="scientific">Archaeoglobus fulgidus DSM 8774</name>
    <dbReference type="NCBI Taxonomy" id="1344584"/>
    <lineage>
        <taxon>Archaea</taxon>
        <taxon>Methanobacteriati</taxon>
        <taxon>Methanobacteriota</taxon>
        <taxon>Archaeoglobi</taxon>
        <taxon>Archaeoglobales</taxon>
        <taxon>Archaeoglobaceae</taxon>
        <taxon>Archaeoglobus</taxon>
    </lineage>
</organism>
<feature type="domain" description="Methyltransferase type 11" evidence="1">
    <location>
        <begin position="2"/>
        <end position="73"/>
    </location>
</feature>
<evidence type="ECO:0000313" key="3">
    <source>
        <dbReference type="Proteomes" id="UP000028501"/>
    </source>
</evidence>
<dbReference type="Pfam" id="PF08241">
    <property type="entry name" value="Methyltransf_11"/>
    <property type="match status" value="1"/>
</dbReference>
<protein>
    <submittedName>
        <fullName evidence="2">Methylase involved in ubiquinone/menaquinone biosynthesis</fullName>
    </submittedName>
</protein>
<dbReference type="GeneID" id="24794205"/>
<evidence type="ECO:0000313" key="2">
    <source>
        <dbReference type="EMBL" id="AIG97482.1"/>
    </source>
</evidence>
<dbReference type="InterPro" id="IPR029063">
    <property type="entry name" value="SAM-dependent_MTases_sf"/>
</dbReference>
<dbReference type="Proteomes" id="UP000028501">
    <property type="component" value="Chromosome"/>
</dbReference>
<dbReference type="KEGG" id="afg:AFULGI_00006810"/>
<dbReference type="GO" id="GO:0032259">
    <property type="term" value="P:methylation"/>
    <property type="evidence" value="ECO:0007669"/>
    <property type="project" value="UniProtKB-KW"/>
</dbReference>
<dbReference type="AlphaFoldDB" id="A0A075WD03"/>
<reference evidence="2 3" key="1">
    <citation type="submission" date="2013-07" db="EMBL/GenBank/DDBJ databases">
        <title>Genome of Archaeoglobus fulgidus.</title>
        <authorList>
            <person name="Fiebig A."/>
            <person name="Birkeland N.-K."/>
        </authorList>
    </citation>
    <scope>NUCLEOTIDE SEQUENCE [LARGE SCALE GENOMIC DNA]</scope>
    <source>
        <strain evidence="2 3">DSM 8774</strain>
    </source>
</reference>
<gene>
    <name evidence="2" type="ORF">AFULGI_00006810</name>
</gene>
<keyword evidence="2" id="KW-0808">Transferase</keyword>
<keyword evidence="2" id="KW-0489">Methyltransferase</keyword>
<proteinExistence type="predicted"/>
<keyword evidence="2" id="KW-0830">Ubiquinone</keyword>
<sequence>MGYLVKAFRELGVEAYGIDINEYAVSNGVIDTLLIADATKLPFRNETFDVVTALDLIEHLEHPEKFVSEVYRVSP</sequence>
<dbReference type="HOGENOM" id="CLU_2662103_0_0_2"/>
<dbReference type="EMBL" id="CP006577">
    <property type="protein sequence ID" value="AIG97482.1"/>
    <property type="molecule type" value="Genomic_DNA"/>
</dbReference>
<dbReference type="InterPro" id="IPR013216">
    <property type="entry name" value="Methyltransf_11"/>
</dbReference>
<dbReference type="RefSeq" id="WP_052358686.1">
    <property type="nucleotide sequence ID" value="NZ_CP006577.1"/>
</dbReference>
<name>A0A075WD03_ARCFL</name>